<feature type="domain" description="UvrC family homology region profile" evidence="2">
    <location>
        <begin position="42"/>
        <end position="151"/>
    </location>
</feature>
<dbReference type="InterPro" id="IPR036876">
    <property type="entry name" value="UVR_dom_sf"/>
</dbReference>
<dbReference type="Gene3D" id="4.10.860.10">
    <property type="entry name" value="UVR domain"/>
    <property type="match status" value="1"/>
</dbReference>
<dbReference type="GO" id="GO:0006974">
    <property type="term" value="P:DNA damage response"/>
    <property type="evidence" value="ECO:0007669"/>
    <property type="project" value="TreeGrafter"/>
</dbReference>
<dbReference type="PROSITE" id="PS50151">
    <property type="entry name" value="UVR"/>
    <property type="match status" value="1"/>
</dbReference>
<accession>X1F2H4</accession>
<dbReference type="Pfam" id="PF02151">
    <property type="entry name" value="UVR"/>
    <property type="match status" value="1"/>
</dbReference>
<dbReference type="InterPro" id="IPR050066">
    <property type="entry name" value="UvrABC_protein_C"/>
</dbReference>
<dbReference type="Pfam" id="PF22920">
    <property type="entry name" value="UvrC_RNaseH"/>
    <property type="match status" value="1"/>
</dbReference>
<dbReference type="InterPro" id="IPR001162">
    <property type="entry name" value="UvrC_RNase_H_dom"/>
</dbReference>
<dbReference type="GO" id="GO:0009381">
    <property type="term" value="F:excinuclease ABC activity"/>
    <property type="evidence" value="ECO:0007669"/>
    <property type="project" value="InterPro"/>
</dbReference>
<name>X1F2H4_9ZZZZ</name>
<gene>
    <name evidence="3" type="ORF">S03H2_18585</name>
</gene>
<organism evidence="3">
    <name type="scientific">marine sediment metagenome</name>
    <dbReference type="NCBI Taxonomy" id="412755"/>
    <lineage>
        <taxon>unclassified sequences</taxon>
        <taxon>metagenomes</taxon>
        <taxon>ecological metagenomes</taxon>
    </lineage>
</organism>
<dbReference type="PANTHER" id="PTHR30562">
    <property type="entry name" value="UVRC/OXIDOREDUCTASE"/>
    <property type="match status" value="1"/>
</dbReference>
<dbReference type="GO" id="GO:0009380">
    <property type="term" value="C:excinuclease repair complex"/>
    <property type="evidence" value="ECO:0007669"/>
    <property type="project" value="TreeGrafter"/>
</dbReference>
<evidence type="ECO:0008006" key="4">
    <source>
        <dbReference type="Google" id="ProtNLM"/>
    </source>
</evidence>
<dbReference type="InterPro" id="IPR001943">
    <property type="entry name" value="UVR_dom"/>
</dbReference>
<comment type="caution">
    <text evidence="3">The sequence shown here is derived from an EMBL/GenBank/DDBJ whole genome shotgun (WGS) entry which is preliminary data.</text>
</comment>
<sequence length="153" mass="17908">MQEAAARQEFEQAAHWRDIIHTLEEIKAKPRLISVGMENKDIFGYSREKKNVALYVFFMRKGKVIESEDIFFQEKEDIADKEILSNYLKIFYKHRKSIPDEILLPFAPEEKDGILKRVSNLRGEKIEIIVPRKGKNKKLVDLASSNAEIMLRD</sequence>
<reference evidence="3" key="1">
    <citation type="journal article" date="2014" name="Front. Microbiol.">
        <title>High frequency of phylogenetically diverse reductive dehalogenase-homologous genes in deep subseafloor sedimentary metagenomes.</title>
        <authorList>
            <person name="Kawai M."/>
            <person name="Futagami T."/>
            <person name="Toyoda A."/>
            <person name="Takaki Y."/>
            <person name="Nishi S."/>
            <person name="Hori S."/>
            <person name="Arai W."/>
            <person name="Tsubouchi T."/>
            <person name="Morono Y."/>
            <person name="Uchiyama I."/>
            <person name="Ito T."/>
            <person name="Fujiyama A."/>
            <person name="Inagaki F."/>
            <person name="Takami H."/>
        </authorList>
    </citation>
    <scope>NUCLEOTIDE SEQUENCE</scope>
    <source>
        <strain evidence="3">Expedition CK06-06</strain>
    </source>
</reference>
<dbReference type="AlphaFoldDB" id="X1F2H4"/>
<dbReference type="SUPFAM" id="SSF46600">
    <property type="entry name" value="C-terminal UvrC-binding domain of UvrB"/>
    <property type="match status" value="1"/>
</dbReference>
<feature type="domain" description="UVR" evidence="1">
    <location>
        <begin position="1"/>
        <end position="26"/>
    </location>
</feature>
<evidence type="ECO:0000259" key="1">
    <source>
        <dbReference type="PROSITE" id="PS50151"/>
    </source>
</evidence>
<evidence type="ECO:0000259" key="2">
    <source>
        <dbReference type="PROSITE" id="PS50165"/>
    </source>
</evidence>
<dbReference type="PANTHER" id="PTHR30562:SF1">
    <property type="entry name" value="UVRABC SYSTEM PROTEIN C"/>
    <property type="match status" value="1"/>
</dbReference>
<dbReference type="EMBL" id="BARU01009651">
    <property type="protein sequence ID" value="GAH39836.1"/>
    <property type="molecule type" value="Genomic_DNA"/>
</dbReference>
<evidence type="ECO:0000313" key="3">
    <source>
        <dbReference type="EMBL" id="GAH39836.1"/>
    </source>
</evidence>
<dbReference type="PROSITE" id="PS50165">
    <property type="entry name" value="UVRC"/>
    <property type="match status" value="1"/>
</dbReference>
<protein>
    <recommendedName>
        <fullName evidence="4">UVR domain-containing protein</fullName>
    </recommendedName>
</protein>
<proteinExistence type="predicted"/>